<evidence type="ECO:0000256" key="1">
    <source>
        <dbReference type="SAM" id="Coils"/>
    </source>
</evidence>
<keyword evidence="3" id="KW-1185">Reference proteome</keyword>
<accession>A0ABS9Z6W8</accession>
<keyword evidence="1" id="KW-0175">Coiled coil</keyword>
<dbReference type="RefSeq" id="WP_243066806.1">
    <property type="nucleotide sequence ID" value="NZ_JAIVFK010000053.1"/>
</dbReference>
<comment type="caution">
    <text evidence="2">The sequence shown here is derived from an EMBL/GenBank/DDBJ whole genome shotgun (WGS) entry which is preliminary data.</text>
</comment>
<evidence type="ECO:0000313" key="2">
    <source>
        <dbReference type="EMBL" id="MCI4682816.1"/>
    </source>
</evidence>
<gene>
    <name evidence="2" type="ORF">K2U94_08565</name>
</gene>
<organism evidence="2 3">
    <name type="scientific">Candidatus Rhodoblastus alkanivorans</name>
    <dbReference type="NCBI Taxonomy" id="2954117"/>
    <lineage>
        <taxon>Bacteria</taxon>
        <taxon>Pseudomonadati</taxon>
        <taxon>Pseudomonadota</taxon>
        <taxon>Alphaproteobacteria</taxon>
        <taxon>Hyphomicrobiales</taxon>
        <taxon>Rhodoblastaceae</taxon>
        <taxon>Rhodoblastus</taxon>
    </lineage>
</organism>
<name>A0ABS9Z6W8_9HYPH</name>
<dbReference type="Gene3D" id="1.20.5.1700">
    <property type="match status" value="1"/>
</dbReference>
<reference evidence="2" key="1">
    <citation type="journal article" date="2022" name="ISME J.">
        <title>Identification of active gaseous-alkane degraders at natural gas seeps.</title>
        <authorList>
            <person name="Farhan Ul Haque M."/>
            <person name="Hernandez M."/>
            <person name="Crombie A.T."/>
            <person name="Murrell J.C."/>
        </authorList>
    </citation>
    <scope>NUCLEOTIDE SEQUENCE</scope>
    <source>
        <strain evidence="2">PC2</strain>
    </source>
</reference>
<dbReference type="Proteomes" id="UP001139104">
    <property type="component" value="Unassembled WGS sequence"/>
</dbReference>
<protein>
    <submittedName>
        <fullName evidence="2">Uncharacterized protein</fullName>
    </submittedName>
</protein>
<sequence>MATAIRAKMASVEQNISAEAAYNPRRETPIPDGLRFLFNSTEPRNAPDIGASLDLVERAVEVMNLATRRNKEVQASARETIENYGKEIEAIKRELETVRRESEQYFIDLQSTREKAKVNAEEARAHIGALEAENASLRQELENTETAYREANRNLQLMTERVSNLLGAAMRIMEENGENVGFDSLKQKPRLRPV</sequence>
<proteinExistence type="predicted"/>
<evidence type="ECO:0000313" key="3">
    <source>
        <dbReference type="Proteomes" id="UP001139104"/>
    </source>
</evidence>
<feature type="coiled-coil region" evidence="1">
    <location>
        <begin position="74"/>
        <end position="161"/>
    </location>
</feature>
<dbReference type="EMBL" id="JAIVFP010000001">
    <property type="protein sequence ID" value="MCI4682816.1"/>
    <property type="molecule type" value="Genomic_DNA"/>
</dbReference>